<dbReference type="Proteomes" id="UP000436825">
    <property type="component" value="Unassembled WGS sequence"/>
</dbReference>
<accession>A0A7J5K3V6</accession>
<organism evidence="3 4">
    <name type="scientific">Bacteroides thetaiotaomicron</name>
    <dbReference type="NCBI Taxonomy" id="818"/>
    <lineage>
        <taxon>Bacteria</taxon>
        <taxon>Pseudomonadati</taxon>
        <taxon>Bacteroidota</taxon>
        <taxon>Bacteroidia</taxon>
        <taxon>Bacteroidales</taxon>
        <taxon>Bacteroidaceae</taxon>
        <taxon>Bacteroides</taxon>
    </lineage>
</organism>
<dbReference type="GO" id="GO:0005524">
    <property type="term" value="F:ATP binding"/>
    <property type="evidence" value="ECO:0007669"/>
    <property type="project" value="InterPro"/>
</dbReference>
<reference evidence="3 4" key="1">
    <citation type="journal article" date="2019" name="Nat. Med.">
        <title>A library of human gut bacterial isolates paired with longitudinal multiomics data enables mechanistic microbiome research.</title>
        <authorList>
            <person name="Poyet M."/>
            <person name="Groussin M."/>
            <person name="Gibbons S.M."/>
            <person name="Avila-Pacheco J."/>
            <person name="Jiang X."/>
            <person name="Kearney S.M."/>
            <person name="Perrotta A.R."/>
            <person name="Berdy B."/>
            <person name="Zhao S."/>
            <person name="Lieberman T.D."/>
            <person name="Swanson P.K."/>
            <person name="Smith M."/>
            <person name="Roesemann S."/>
            <person name="Alexander J.E."/>
            <person name="Rich S.A."/>
            <person name="Livny J."/>
            <person name="Vlamakis H."/>
            <person name="Clish C."/>
            <person name="Bullock K."/>
            <person name="Deik A."/>
            <person name="Scott J."/>
            <person name="Pierce K.A."/>
            <person name="Xavier R.J."/>
            <person name="Alm E.J."/>
        </authorList>
    </citation>
    <scope>NUCLEOTIDE SEQUENCE [LARGE SCALE GENOMIC DNA]</scope>
    <source>
        <strain evidence="3 4">BIOML-A160</strain>
    </source>
</reference>
<dbReference type="GO" id="GO:0004519">
    <property type="term" value="F:endonuclease activity"/>
    <property type="evidence" value="ECO:0007669"/>
    <property type="project" value="UniProtKB-KW"/>
</dbReference>
<dbReference type="Gene3D" id="3.40.50.300">
    <property type="entry name" value="P-loop containing nucleotide triphosphate hydrolases"/>
    <property type="match status" value="2"/>
</dbReference>
<keyword evidence="3" id="KW-0540">Nuclease</keyword>
<dbReference type="PANTHER" id="PTHR47396">
    <property type="entry name" value="TYPE I RESTRICTION ENZYME ECOKI R PROTEIN"/>
    <property type="match status" value="1"/>
</dbReference>
<evidence type="ECO:0000259" key="2">
    <source>
        <dbReference type="SMART" id="SM00487"/>
    </source>
</evidence>
<dbReference type="SUPFAM" id="SSF53335">
    <property type="entry name" value="S-adenosyl-L-methionine-dependent methyltransferases"/>
    <property type="match status" value="1"/>
</dbReference>
<dbReference type="PROSITE" id="PS00092">
    <property type="entry name" value="N6_MTASE"/>
    <property type="match status" value="1"/>
</dbReference>
<protein>
    <submittedName>
        <fullName evidence="3">Type II restriction endonuclease subunit R</fullName>
    </submittedName>
</protein>
<dbReference type="InterPro" id="IPR050742">
    <property type="entry name" value="Helicase_Restrict-Modif_Enz"/>
</dbReference>
<dbReference type="PANTHER" id="PTHR47396:SF1">
    <property type="entry name" value="ATP-DEPENDENT HELICASE IRC3-RELATED"/>
    <property type="match status" value="1"/>
</dbReference>
<dbReference type="GO" id="GO:0016787">
    <property type="term" value="F:hydrolase activity"/>
    <property type="evidence" value="ECO:0007669"/>
    <property type="project" value="InterPro"/>
</dbReference>
<dbReference type="Pfam" id="PF07669">
    <property type="entry name" value="Eco57I"/>
    <property type="match status" value="1"/>
</dbReference>
<dbReference type="InterPro" id="IPR002052">
    <property type="entry name" value="DNA_methylase_N6_adenine_CS"/>
</dbReference>
<comment type="caution">
    <text evidence="3">The sequence shown here is derived from an EMBL/GenBank/DDBJ whole genome shotgun (WGS) entry which is preliminary data.</text>
</comment>
<dbReference type="Pfam" id="PF04851">
    <property type="entry name" value="ResIII"/>
    <property type="match status" value="1"/>
</dbReference>
<dbReference type="InterPro" id="IPR014001">
    <property type="entry name" value="Helicase_ATP-bd"/>
</dbReference>
<keyword evidence="3" id="KW-0255">Endonuclease</keyword>
<keyword evidence="3" id="KW-0378">Hydrolase</keyword>
<dbReference type="GO" id="GO:0003677">
    <property type="term" value="F:DNA binding"/>
    <property type="evidence" value="ECO:0007669"/>
    <property type="project" value="InterPro"/>
</dbReference>
<dbReference type="GO" id="GO:0005829">
    <property type="term" value="C:cytosol"/>
    <property type="evidence" value="ECO:0007669"/>
    <property type="project" value="TreeGrafter"/>
</dbReference>
<evidence type="ECO:0000256" key="1">
    <source>
        <dbReference type="SAM" id="MobiDB-lite"/>
    </source>
</evidence>
<feature type="domain" description="Helicase ATP-binding" evidence="2">
    <location>
        <begin position="22"/>
        <end position="275"/>
    </location>
</feature>
<dbReference type="InterPro" id="IPR029063">
    <property type="entry name" value="SAM-dependent_MTases_sf"/>
</dbReference>
<gene>
    <name evidence="3" type="ORF">GAN75_02060</name>
</gene>
<dbReference type="InterPro" id="IPR006935">
    <property type="entry name" value="Helicase/UvrB_N"/>
</dbReference>
<sequence length="1341" mass="155260">MAMYSTLEDIQTGMQDSLFSDDQINLRSEQRDAIDHAKEHFCKRSGRKGEYQYAVLTEYRQYLWNAKMRFGKTICAMQLMRELNVKRTLIITHRPVVGDSWLEAFGQVVGTKNSAPKVQGNSDIHKAYDFGKRSDNENEGKNFYDLEKFIKTEGNHYAFFVSMQYIRLSELVNSNTQAKNKNKQGDTSRHSATNENEKLKADILSADWDLIIIDEAHEGTRTSLGKGVIENFLKKDKTKMLYLSGTPFNLYEDFNEDEIYTWDYIAEQQAKLKWSLEHPNKKNPYAELPKMNIFTYDITKNIDNVLDQTGVFSFPEFFRTWTGNPKADKASMPVGAKGRFVHEADVLKFLNLLCTKDAENNFPFSTTEYRQMFRHTLWVVSHVNEAAALEQLLNEHPTFKRFKVVNVTGKNDSDEQNENALDKVLNTIGDLPEKTSTITVSCGRLTTGVTVAPWTAVFYLKGGDRAATYMQTIFRVQSPYKTPEGKMKTECYVFDFAPDRTLKIVAETAKFSSMAKTKEKKQQEYEEEKTQEMRDKETVRDFIELCPVISMDGGKMSQMDVNSIYKQLENVFIDRLVRKGFDDLCLYNQEELNKVNPEILNQIGANGGQAPDEKRKETQEVIDLSHMTEEQRAAWEEKIRQKKAEAADRAKKKAEKDEEFQKQWESWSEEQREEWLRQEAERIARCEKAKEEREEFRKRITNIRGIALRIPLLMYGGADAGDTKENITVDNFTRKIKEESWAEFMPKGITKEDFNKIRKCFNATRFEEAGKKYRALTREADFMHVDERIRQITEIFSYFRNPDKETVLTPWRVVNMHMSDTIGGWCFYDETFDEKTGLLEKPRFVDQGDVTSQLFDNVDLAGEVQTKILEINSKTGLYPLYITYSLYRRRLDEYVKAECIDIESVSVQEEQVVWDDIVKDNIYVICNTPMAVGITRRTLFGFRDVERKANIKNEQLIERASNDQKGLIKELKSVGFWKGNTSKQEMKFNAVVGNPPYQEIKATKKSSTNSAFASALYPAFIDLSISLLPNFVSLITPSRWMTKQGQGISDEWVNKMIQCNHFISIHDFPNANDCFENVEIKGGINYFLINPQYSGKCMFTTHTKGIEVTNTDYLDPIGSGIVVRDQNAMSIINKIVEKEGYYFVDKSFSSMVSPKHYFDKNELLNSNWKGYCKEKDEEHPIKYYLNKNLESCGYGWIKDSDIPKGKDTIALCKVYIPMAGGTGNDSQILGIPFYGEPNSVCSYTYLVIGYDKEKHNFTTQECKNIISYIKTKFFRYMVSVKKKTQNTTRDLFQFVPIQNFSESSDIDWNKSIEEINIQLYVKYDLGMFEQKFIDSLIKPME</sequence>
<dbReference type="GO" id="GO:0009007">
    <property type="term" value="F:site-specific DNA-methyltransferase (adenine-specific) activity"/>
    <property type="evidence" value="ECO:0007669"/>
    <property type="project" value="UniProtKB-EC"/>
</dbReference>
<dbReference type="EMBL" id="WCRW01000001">
    <property type="protein sequence ID" value="KAB4458847.1"/>
    <property type="molecule type" value="Genomic_DNA"/>
</dbReference>
<dbReference type="GO" id="GO:0006304">
    <property type="term" value="P:DNA modification"/>
    <property type="evidence" value="ECO:0007669"/>
    <property type="project" value="InterPro"/>
</dbReference>
<dbReference type="RefSeq" id="WP_225657925.1">
    <property type="nucleotide sequence ID" value="NZ_JAGURE010000002.1"/>
</dbReference>
<dbReference type="InterPro" id="IPR011639">
    <property type="entry name" value="MethylTrfase_TaqI-like_dom"/>
</dbReference>
<dbReference type="SMART" id="SM00487">
    <property type="entry name" value="DEXDc"/>
    <property type="match status" value="1"/>
</dbReference>
<evidence type="ECO:0000313" key="3">
    <source>
        <dbReference type="EMBL" id="KAB4458847.1"/>
    </source>
</evidence>
<dbReference type="GO" id="GO:0032259">
    <property type="term" value="P:methylation"/>
    <property type="evidence" value="ECO:0007669"/>
    <property type="project" value="InterPro"/>
</dbReference>
<name>A0A7J5K3V6_BACT4</name>
<proteinExistence type="predicted"/>
<dbReference type="InterPro" id="IPR027417">
    <property type="entry name" value="P-loop_NTPase"/>
</dbReference>
<evidence type="ECO:0000313" key="4">
    <source>
        <dbReference type="Proteomes" id="UP000436825"/>
    </source>
</evidence>
<dbReference type="SUPFAM" id="SSF52540">
    <property type="entry name" value="P-loop containing nucleoside triphosphate hydrolases"/>
    <property type="match status" value="2"/>
</dbReference>
<dbReference type="Gene3D" id="3.40.50.150">
    <property type="entry name" value="Vaccinia Virus protein VP39"/>
    <property type="match status" value="1"/>
</dbReference>
<feature type="region of interest" description="Disordered" evidence="1">
    <location>
        <begin position="177"/>
        <end position="196"/>
    </location>
</feature>